<evidence type="ECO:0000313" key="2">
    <source>
        <dbReference type="Proteomes" id="UP001293593"/>
    </source>
</evidence>
<comment type="caution">
    <text evidence="1">The sequence shown here is derived from an EMBL/GenBank/DDBJ whole genome shotgun (WGS) entry which is preliminary data.</text>
</comment>
<evidence type="ECO:0000313" key="1">
    <source>
        <dbReference type="EMBL" id="KAK4284674.1"/>
    </source>
</evidence>
<dbReference type="Proteomes" id="UP001293593">
    <property type="component" value="Unassembled WGS sequence"/>
</dbReference>
<reference evidence="1" key="1">
    <citation type="submission" date="2023-10" db="EMBL/GenBank/DDBJ databases">
        <title>Chromosome-level genome of the transformable northern wattle, Acacia crassicarpa.</title>
        <authorList>
            <person name="Massaro I."/>
            <person name="Sinha N.R."/>
            <person name="Poethig S."/>
            <person name="Leichty A.R."/>
        </authorList>
    </citation>
    <scope>NUCLEOTIDE SEQUENCE</scope>
    <source>
        <strain evidence="1">Acra3RX</strain>
        <tissue evidence="1">Leaf</tissue>
    </source>
</reference>
<proteinExistence type="predicted"/>
<keyword evidence="2" id="KW-1185">Reference proteome</keyword>
<sequence length="67" mass="7639">MLVCVAEKDGLKDRGWYYKEVVEKSEWKGVVEVMEAMDEGHVFHLFNPTCENAAAMLNKIVSFISNT</sequence>
<dbReference type="SUPFAM" id="SSF53474">
    <property type="entry name" value="alpha/beta-Hydrolases"/>
    <property type="match status" value="1"/>
</dbReference>
<dbReference type="InterPro" id="IPR029058">
    <property type="entry name" value="AB_hydrolase_fold"/>
</dbReference>
<name>A0AAE1TIC3_9FABA</name>
<accession>A0AAE1TIC3</accession>
<protein>
    <submittedName>
        <fullName evidence="1">Uncharacterized protein</fullName>
    </submittedName>
</protein>
<gene>
    <name evidence="1" type="ORF">QN277_001473</name>
</gene>
<dbReference type="AlphaFoldDB" id="A0AAE1TIC3"/>
<dbReference type="EMBL" id="JAWXYG010000001">
    <property type="protein sequence ID" value="KAK4284674.1"/>
    <property type="molecule type" value="Genomic_DNA"/>
</dbReference>
<dbReference type="Gene3D" id="3.40.50.1820">
    <property type="entry name" value="alpha/beta hydrolase"/>
    <property type="match status" value="1"/>
</dbReference>
<organism evidence="1 2">
    <name type="scientific">Acacia crassicarpa</name>
    <name type="common">northern wattle</name>
    <dbReference type="NCBI Taxonomy" id="499986"/>
    <lineage>
        <taxon>Eukaryota</taxon>
        <taxon>Viridiplantae</taxon>
        <taxon>Streptophyta</taxon>
        <taxon>Embryophyta</taxon>
        <taxon>Tracheophyta</taxon>
        <taxon>Spermatophyta</taxon>
        <taxon>Magnoliopsida</taxon>
        <taxon>eudicotyledons</taxon>
        <taxon>Gunneridae</taxon>
        <taxon>Pentapetalae</taxon>
        <taxon>rosids</taxon>
        <taxon>fabids</taxon>
        <taxon>Fabales</taxon>
        <taxon>Fabaceae</taxon>
        <taxon>Caesalpinioideae</taxon>
        <taxon>mimosoid clade</taxon>
        <taxon>Acacieae</taxon>
        <taxon>Acacia</taxon>
    </lineage>
</organism>